<reference evidence="2" key="2">
    <citation type="submission" date="2021-02" db="EMBL/GenBank/DDBJ databases">
        <authorList>
            <person name="Kimball J.A."/>
            <person name="Haas M.W."/>
            <person name="Macchietto M."/>
            <person name="Kono T."/>
            <person name="Duquette J."/>
            <person name="Shao M."/>
        </authorList>
    </citation>
    <scope>NUCLEOTIDE SEQUENCE</scope>
    <source>
        <tissue evidence="2">Fresh leaf tissue</tissue>
    </source>
</reference>
<accession>A0A8J5VYD3</accession>
<evidence type="ECO:0000256" key="1">
    <source>
        <dbReference type="SAM" id="MobiDB-lite"/>
    </source>
</evidence>
<feature type="region of interest" description="Disordered" evidence="1">
    <location>
        <begin position="57"/>
        <end position="82"/>
    </location>
</feature>
<proteinExistence type="predicted"/>
<keyword evidence="3" id="KW-1185">Reference proteome</keyword>
<evidence type="ECO:0000313" key="2">
    <source>
        <dbReference type="EMBL" id="KAG8078661.1"/>
    </source>
</evidence>
<reference evidence="2" key="1">
    <citation type="journal article" date="2021" name="bioRxiv">
        <title>Whole Genome Assembly and Annotation of Northern Wild Rice, Zizania palustris L., Supports a Whole Genome Duplication in the Zizania Genus.</title>
        <authorList>
            <person name="Haas M."/>
            <person name="Kono T."/>
            <person name="Macchietto M."/>
            <person name="Millas R."/>
            <person name="McGilp L."/>
            <person name="Shao M."/>
            <person name="Duquette J."/>
            <person name="Hirsch C.N."/>
            <person name="Kimball J."/>
        </authorList>
    </citation>
    <scope>NUCLEOTIDE SEQUENCE</scope>
    <source>
        <tissue evidence="2">Fresh leaf tissue</tissue>
    </source>
</reference>
<dbReference type="Proteomes" id="UP000729402">
    <property type="component" value="Unassembled WGS sequence"/>
</dbReference>
<dbReference type="EMBL" id="JAAALK010000282">
    <property type="protein sequence ID" value="KAG8078661.1"/>
    <property type="molecule type" value="Genomic_DNA"/>
</dbReference>
<dbReference type="AlphaFoldDB" id="A0A8J5VYD3"/>
<feature type="compositionally biased region" description="Polar residues" evidence="1">
    <location>
        <begin position="12"/>
        <end position="29"/>
    </location>
</feature>
<feature type="compositionally biased region" description="Basic and acidic residues" evidence="1">
    <location>
        <begin position="58"/>
        <end position="74"/>
    </location>
</feature>
<sequence length="104" mass="11115">MIHACHRLPSGFSHSSEQTSVKRNSCNHSTGLNGRSIKARLGAFTWVLLWPAAAPDLGKARDGGGPDQPCRGDEGWVDPSGVSRSRWVRGEVTATAAALPYSED</sequence>
<feature type="region of interest" description="Disordered" evidence="1">
    <location>
        <begin position="1"/>
        <end position="29"/>
    </location>
</feature>
<evidence type="ECO:0000313" key="3">
    <source>
        <dbReference type="Proteomes" id="UP000729402"/>
    </source>
</evidence>
<gene>
    <name evidence="2" type="ORF">GUJ93_ZPchr0007g6146</name>
</gene>
<organism evidence="2 3">
    <name type="scientific">Zizania palustris</name>
    <name type="common">Northern wild rice</name>
    <dbReference type="NCBI Taxonomy" id="103762"/>
    <lineage>
        <taxon>Eukaryota</taxon>
        <taxon>Viridiplantae</taxon>
        <taxon>Streptophyta</taxon>
        <taxon>Embryophyta</taxon>
        <taxon>Tracheophyta</taxon>
        <taxon>Spermatophyta</taxon>
        <taxon>Magnoliopsida</taxon>
        <taxon>Liliopsida</taxon>
        <taxon>Poales</taxon>
        <taxon>Poaceae</taxon>
        <taxon>BOP clade</taxon>
        <taxon>Oryzoideae</taxon>
        <taxon>Oryzeae</taxon>
        <taxon>Zizaniinae</taxon>
        <taxon>Zizania</taxon>
    </lineage>
</organism>
<protein>
    <submittedName>
        <fullName evidence="2">Uncharacterized protein</fullName>
    </submittedName>
</protein>
<comment type="caution">
    <text evidence="2">The sequence shown here is derived from an EMBL/GenBank/DDBJ whole genome shotgun (WGS) entry which is preliminary data.</text>
</comment>
<name>A0A8J5VYD3_ZIZPA</name>